<proteinExistence type="predicted"/>
<reference evidence="3 4" key="1">
    <citation type="submission" date="2019-08" db="EMBL/GenBank/DDBJ databases">
        <authorList>
            <person name="Peeters C."/>
        </authorList>
    </citation>
    <scope>NUCLEOTIDE SEQUENCE [LARGE SCALE GENOMIC DNA]</scope>
    <source>
        <strain evidence="3 4">LMG 31106</strain>
    </source>
</reference>
<feature type="transmembrane region" description="Helical" evidence="2">
    <location>
        <begin position="7"/>
        <end position="23"/>
    </location>
</feature>
<gene>
    <name evidence="3" type="ORF">PCE31106_04342</name>
</gene>
<sequence>MKAVRSLLLMLVVVTLGGCWWGPGPGYDHGGYGQGGYDHGADGHGGYGRGGDGHGGYDRGGGPGRER</sequence>
<accession>A0A5E4Y9F5</accession>
<name>A0A5E4Y9F5_9BURK</name>
<organism evidence="3 4">
    <name type="scientific">Pandoraea cepalis</name>
    <dbReference type="NCBI Taxonomy" id="2508294"/>
    <lineage>
        <taxon>Bacteria</taxon>
        <taxon>Pseudomonadati</taxon>
        <taxon>Pseudomonadota</taxon>
        <taxon>Betaproteobacteria</taxon>
        <taxon>Burkholderiales</taxon>
        <taxon>Burkholderiaceae</taxon>
        <taxon>Pandoraea</taxon>
    </lineage>
</organism>
<evidence type="ECO:0000313" key="3">
    <source>
        <dbReference type="EMBL" id="VVE45088.1"/>
    </source>
</evidence>
<dbReference type="PROSITE" id="PS51257">
    <property type="entry name" value="PROKAR_LIPOPROTEIN"/>
    <property type="match status" value="1"/>
</dbReference>
<evidence type="ECO:0008006" key="5">
    <source>
        <dbReference type="Google" id="ProtNLM"/>
    </source>
</evidence>
<feature type="compositionally biased region" description="Gly residues" evidence="1">
    <location>
        <begin position="58"/>
        <end position="67"/>
    </location>
</feature>
<keyword evidence="2" id="KW-1133">Transmembrane helix</keyword>
<dbReference type="Proteomes" id="UP000384354">
    <property type="component" value="Unassembled WGS sequence"/>
</dbReference>
<evidence type="ECO:0000256" key="2">
    <source>
        <dbReference type="SAM" id="Phobius"/>
    </source>
</evidence>
<evidence type="ECO:0000256" key="1">
    <source>
        <dbReference type="SAM" id="MobiDB-lite"/>
    </source>
</evidence>
<keyword evidence="2" id="KW-0812">Transmembrane</keyword>
<protein>
    <recommendedName>
        <fullName evidence="5">Lipoprotein</fullName>
    </recommendedName>
</protein>
<feature type="region of interest" description="Disordered" evidence="1">
    <location>
        <begin position="43"/>
        <end position="67"/>
    </location>
</feature>
<dbReference type="AlphaFoldDB" id="A0A5E4Y9F5"/>
<dbReference type="EMBL" id="CABPSL010000024">
    <property type="protein sequence ID" value="VVE45088.1"/>
    <property type="molecule type" value="Genomic_DNA"/>
</dbReference>
<keyword evidence="2" id="KW-0472">Membrane</keyword>
<evidence type="ECO:0000313" key="4">
    <source>
        <dbReference type="Proteomes" id="UP000384354"/>
    </source>
</evidence>